<accession>A0A447I987</accession>
<sequence length="412" mass="42589">MSQTQGRPSQDLLAIIAAVTLVAGLGFMGTSPFIADYVVMAGGLIGLAWAVRIRSDILVHRSALMVYAALALLALTLPFVYRSEMDLLPLLACAPLLLAPGLAALMLRNGAWLKPHAVPLLCLFGAVSAGLLGLWEVMNTGTERVGVGNNPIHYAGITTIIGFLALTGLVSNRDPWRWIYLLGPAFALVGVVLSASRGPLLAWAALAALAFVVVVVTLRQKRVALAGLAIVAIGAAIFMVTAGDSLVMTRITGGLQAIGAAGTAGGDAVPTLLGAVSGQDATRAAMYDTGIAAFQSSPLFGIGFGQMMPLARDLYPKFGELQTLENLHSDLADFAALGGAMGLAAFALMLFSPLAALRTARQKPALLLGALVLVVGYGVLGLTNAMFGVLPQTVLFGTGLAYLITLDRAPTV</sequence>
<feature type="domain" description="O-antigen ligase-related" evidence="6">
    <location>
        <begin position="186"/>
        <end position="347"/>
    </location>
</feature>
<feature type="transmembrane region" description="Helical" evidence="5">
    <location>
        <begin position="152"/>
        <end position="171"/>
    </location>
</feature>
<comment type="subcellular location">
    <subcellularLocation>
        <location evidence="1">Membrane</location>
        <topology evidence="1">Multi-pass membrane protein</topology>
    </subcellularLocation>
</comment>
<evidence type="ECO:0000256" key="5">
    <source>
        <dbReference type="SAM" id="Phobius"/>
    </source>
</evidence>
<reference evidence="7 8" key="1">
    <citation type="submission" date="2018-12" db="EMBL/GenBank/DDBJ databases">
        <authorList>
            <person name="Criscuolo A."/>
        </authorList>
    </citation>
    <scope>NUCLEOTIDE SEQUENCE [LARGE SCALE GENOMIC DNA]</scope>
    <source>
        <strain evidence="7">ACIP1116281</strain>
    </source>
</reference>
<dbReference type="Pfam" id="PF04932">
    <property type="entry name" value="Wzy_C"/>
    <property type="match status" value="1"/>
</dbReference>
<dbReference type="GO" id="GO:0016874">
    <property type="term" value="F:ligase activity"/>
    <property type="evidence" value="ECO:0007669"/>
    <property type="project" value="UniProtKB-KW"/>
</dbReference>
<evidence type="ECO:0000313" key="8">
    <source>
        <dbReference type="Proteomes" id="UP000268844"/>
    </source>
</evidence>
<dbReference type="AlphaFoldDB" id="A0A447I987"/>
<keyword evidence="8" id="KW-1185">Reference proteome</keyword>
<dbReference type="GO" id="GO:0016020">
    <property type="term" value="C:membrane"/>
    <property type="evidence" value="ECO:0007669"/>
    <property type="project" value="UniProtKB-SubCell"/>
</dbReference>
<feature type="transmembrane region" description="Helical" evidence="5">
    <location>
        <begin position="364"/>
        <end position="383"/>
    </location>
</feature>
<feature type="transmembrane region" description="Helical" evidence="5">
    <location>
        <begin position="34"/>
        <end position="51"/>
    </location>
</feature>
<evidence type="ECO:0000256" key="2">
    <source>
        <dbReference type="ARBA" id="ARBA00022692"/>
    </source>
</evidence>
<dbReference type="PANTHER" id="PTHR37422:SF13">
    <property type="entry name" value="LIPOPOLYSACCHARIDE BIOSYNTHESIS PROTEIN PA4999-RELATED"/>
    <property type="match status" value="1"/>
</dbReference>
<keyword evidence="2 5" id="KW-0812">Transmembrane</keyword>
<dbReference type="InterPro" id="IPR007016">
    <property type="entry name" value="O-antigen_ligase-rel_domated"/>
</dbReference>
<feature type="transmembrane region" description="Helical" evidence="5">
    <location>
        <begin position="201"/>
        <end position="218"/>
    </location>
</feature>
<name>A0A447I987_9HYPH</name>
<keyword evidence="4 5" id="KW-0472">Membrane</keyword>
<dbReference type="OrthoDB" id="7943468at2"/>
<feature type="transmembrane region" description="Helical" evidence="5">
    <location>
        <begin position="87"/>
        <end position="105"/>
    </location>
</feature>
<protein>
    <submittedName>
        <fullName evidence="7">O-Antigen ligase</fullName>
    </submittedName>
</protein>
<proteinExistence type="predicted"/>
<gene>
    <name evidence="7" type="ORF">DEVEQU_01231</name>
</gene>
<dbReference type="PANTHER" id="PTHR37422">
    <property type="entry name" value="TEICHURONIC ACID BIOSYNTHESIS PROTEIN TUAE"/>
    <property type="match status" value="1"/>
</dbReference>
<evidence type="ECO:0000256" key="4">
    <source>
        <dbReference type="ARBA" id="ARBA00023136"/>
    </source>
</evidence>
<dbReference type="InterPro" id="IPR051533">
    <property type="entry name" value="WaaL-like"/>
</dbReference>
<evidence type="ECO:0000313" key="7">
    <source>
        <dbReference type="EMBL" id="VDS04100.1"/>
    </source>
</evidence>
<organism evidence="7 8">
    <name type="scientific">Devosia equisanguinis</name>
    <dbReference type="NCBI Taxonomy" id="2490941"/>
    <lineage>
        <taxon>Bacteria</taxon>
        <taxon>Pseudomonadati</taxon>
        <taxon>Pseudomonadota</taxon>
        <taxon>Alphaproteobacteria</taxon>
        <taxon>Hyphomicrobiales</taxon>
        <taxon>Devosiaceae</taxon>
        <taxon>Devosia</taxon>
    </lineage>
</organism>
<keyword evidence="3 5" id="KW-1133">Transmembrane helix</keyword>
<feature type="transmembrane region" description="Helical" evidence="5">
    <location>
        <begin position="334"/>
        <end position="357"/>
    </location>
</feature>
<dbReference type="RefSeq" id="WP_126149687.1">
    <property type="nucleotide sequence ID" value="NZ_JBHTMH010000001.1"/>
</dbReference>
<keyword evidence="7" id="KW-0436">Ligase</keyword>
<feature type="transmembrane region" description="Helical" evidence="5">
    <location>
        <begin position="117"/>
        <end position="137"/>
    </location>
</feature>
<dbReference type="EMBL" id="UZWD01000018">
    <property type="protein sequence ID" value="VDS04100.1"/>
    <property type="molecule type" value="Genomic_DNA"/>
</dbReference>
<feature type="transmembrane region" description="Helical" evidence="5">
    <location>
        <begin position="223"/>
        <end position="242"/>
    </location>
</feature>
<evidence type="ECO:0000259" key="6">
    <source>
        <dbReference type="Pfam" id="PF04932"/>
    </source>
</evidence>
<feature type="transmembrane region" description="Helical" evidence="5">
    <location>
        <begin position="63"/>
        <end position="81"/>
    </location>
</feature>
<feature type="transmembrane region" description="Helical" evidence="5">
    <location>
        <begin position="12"/>
        <end position="28"/>
    </location>
</feature>
<dbReference type="Proteomes" id="UP000268844">
    <property type="component" value="Unassembled WGS sequence"/>
</dbReference>
<evidence type="ECO:0000256" key="1">
    <source>
        <dbReference type="ARBA" id="ARBA00004141"/>
    </source>
</evidence>
<feature type="transmembrane region" description="Helical" evidence="5">
    <location>
        <begin position="178"/>
        <end position="195"/>
    </location>
</feature>
<evidence type="ECO:0000256" key="3">
    <source>
        <dbReference type="ARBA" id="ARBA00022989"/>
    </source>
</evidence>